<evidence type="ECO:0000313" key="2">
    <source>
        <dbReference type="EMBL" id="WRL46757.1"/>
    </source>
</evidence>
<protein>
    <submittedName>
        <fullName evidence="2">DUF58 domain-containing protein</fullName>
    </submittedName>
</protein>
<name>A0ABZ1ALL5_AROEV</name>
<dbReference type="EMBL" id="CP141259">
    <property type="protein sequence ID" value="WRL46757.1"/>
    <property type="molecule type" value="Genomic_DNA"/>
</dbReference>
<organism evidence="2 3">
    <name type="scientific">Aromatoleum evansii</name>
    <name type="common">Azoarcus evansii</name>
    <dbReference type="NCBI Taxonomy" id="59406"/>
    <lineage>
        <taxon>Bacteria</taxon>
        <taxon>Pseudomonadati</taxon>
        <taxon>Pseudomonadota</taxon>
        <taxon>Betaproteobacteria</taxon>
        <taxon>Rhodocyclales</taxon>
        <taxon>Rhodocyclaceae</taxon>
        <taxon>Aromatoleum</taxon>
    </lineage>
</organism>
<proteinExistence type="predicted"/>
<evidence type="ECO:0000259" key="1">
    <source>
        <dbReference type="Pfam" id="PF01882"/>
    </source>
</evidence>
<keyword evidence="3" id="KW-1185">Reference proteome</keyword>
<dbReference type="Pfam" id="PF01882">
    <property type="entry name" value="DUF58"/>
    <property type="match status" value="1"/>
</dbReference>
<dbReference type="PANTHER" id="PTHR33608">
    <property type="entry name" value="BLL2464 PROTEIN"/>
    <property type="match status" value="1"/>
</dbReference>
<accession>A0ABZ1ALL5</accession>
<dbReference type="Proteomes" id="UP001626593">
    <property type="component" value="Chromosome"/>
</dbReference>
<dbReference type="InterPro" id="IPR002881">
    <property type="entry name" value="DUF58"/>
</dbReference>
<sequence length="329" mass="35334">MSRITRAAPQPPAQILVPGGAEAFTMPLARDLIALRTRVVDGAWRRTDAKAGLAGAHRTAFTGRGMEFAEVRAYRPGDDLRNVDWRHTARRGRPFTKLFQDEREHPVLVFVDLGPTMQFGSRVAFKSVIAARAAALLAWAAVEAGDRIGGVVWNGRTHREIPPRGRETGALALIRALTSSAAAYATSDRPAPSASREGAMLALARALRPGTHAVLISDFQAPGACSNISRLRAGSGLSLIQVFDPLESTPPPAGVYRVADGDTEQTLDLRGDAARAVYGEPFRRRSAQLAATARHCGATLIQLATNDDPADVLRALIAPLHPRAQWRAP</sequence>
<evidence type="ECO:0000313" key="3">
    <source>
        <dbReference type="Proteomes" id="UP001626593"/>
    </source>
</evidence>
<dbReference type="PANTHER" id="PTHR33608:SF12">
    <property type="entry name" value="DUF58 DOMAIN-CONTAINING PROTEIN"/>
    <property type="match status" value="1"/>
</dbReference>
<feature type="domain" description="DUF58" evidence="1">
    <location>
        <begin position="70"/>
        <end position="284"/>
    </location>
</feature>
<reference evidence="2 3" key="1">
    <citation type="submission" date="2023-12" db="EMBL/GenBank/DDBJ databases">
        <title>A. evansii MAY27, complete genome.</title>
        <authorList>
            <person name="Wang Y."/>
        </authorList>
    </citation>
    <scope>NUCLEOTIDE SEQUENCE [LARGE SCALE GENOMIC DNA]</scope>
    <source>
        <strain evidence="2 3">MAY27</strain>
    </source>
</reference>
<dbReference type="RefSeq" id="WP_407279492.1">
    <property type="nucleotide sequence ID" value="NZ_CP141259.1"/>
</dbReference>
<gene>
    <name evidence="2" type="ORF">U5817_01545</name>
</gene>